<feature type="domain" description="N-acetyltransferase" evidence="2">
    <location>
        <begin position="5"/>
        <end position="168"/>
    </location>
</feature>
<comment type="caution">
    <text evidence="3">The sequence shown here is derived from an EMBL/GenBank/DDBJ whole genome shotgun (WGS) entry which is preliminary data.</text>
</comment>
<keyword evidence="1" id="KW-0808">Transferase</keyword>
<protein>
    <submittedName>
        <fullName evidence="3">Ribosomal protein S18 acetylase RimI-like enzyme</fullName>
    </submittedName>
</protein>
<dbReference type="SUPFAM" id="SSF55729">
    <property type="entry name" value="Acyl-CoA N-acyltransferases (Nat)"/>
    <property type="match status" value="1"/>
</dbReference>
<dbReference type="PANTHER" id="PTHR13947">
    <property type="entry name" value="GNAT FAMILY N-ACETYLTRANSFERASE"/>
    <property type="match status" value="1"/>
</dbReference>
<evidence type="ECO:0000313" key="3">
    <source>
        <dbReference type="EMBL" id="MDQ0934627.1"/>
    </source>
</evidence>
<dbReference type="Proteomes" id="UP001223072">
    <property type="component" value="Unassembled WGS sequence"/>
</dbReference>
<accession>A0ABU0RRL1</accession>
<name>A0ABU0RRL1_9ACTN</name>
<dbReference type="PROSITE" id="PS51186">
    <property type="entry name" value="GNAT"/>
    <property type="match status" value="1"/>
</dbReference>
<dbReference type="InterPro" id="IPR050769">
    <property type="entry name" value="NAT_camello-type"/>
</dbReference>
<keyword evidence="4" id="KW-1185">Reference proteome</keyword>
<gene>
    <name evidence="3" type="ORF">QFZ49_004567</name>
</gene>
<dbReference type="PANTHER" id="PTHR13947:SF37">
    <property type="entry name" value="LD18367P"/>
    <property type="match status" value="1"/>
</dbReference>
<dbReference type="Pfam" id="PF00583">
    <property type="entry name" value="Acetyltransf_1"/>
    <property type="match status" value="1"/>
</dbReference>
<proteinExistence type="predicted"/>
<dbReference type="Gene3D" id="3.40.630.30">
    <property type="match status" value="1"/>
</dbReference>
<organism evidence="3 4">
    <name type="scientific">Streptomyces turgidiscabies</name>
    <dbReference type="NCBI Taxonomy" id="85558"/>
    <lineage>
        <taxon>Bacteria</taxon>
        <taxon>Bacillati</taxon>
        <taxon>Actinomycetota</taxon>
        <taxon>Actinomycetes</taxon>
        <taxon>Kitasatosporales</taxon>
        <taxon>Streptomycetaceae</taxon>
        <taxon>Streptomyces</taxon>
    </lineage>
</organism>
<evidence type="ECO:0000256" key="1">
    <source>
        <dbReference type="ARBA" id="ARBA00022679"/>
    </source>
</evidence>
<sequence length="170" mass="18649">MDRTVTIRPYRDTDLPGAAAALTDVHATDGYPVEGVAHPEAWLRSDDVLAAWVAAADGRIVGHVAVMRPRGEDAVTLWAGQSGDDEQHIALLARLFVVSSARKQALGERLVRTAMRYALHHNRRLVLDVMVKDTAAIRLYERLGWLRTGEATHGYGNGQQIQAICYAAQP</sequence>
<dbReference type="InterPro" id="IPR000182">
    <property type="entry name" value="GNAT_dom"/>
</dbReference>
<dbReference type="InterPro" id="IPR016181">
    <property type="entry name" value="Acyl_CoA_acyltransferase"/>
</dbReference>
<dbReference type="CDD" id="cd04301">
    <property type="entry name" value="NAT_SF"/>
    <property type="match status" value="1"/>
</dbReference>
<evidence type="ECO:0000313" key="4">
    <source>
        <dbReference type="Proteomes" id="UP001223072"/>
    </source>
</evidence>
<dbReference type="EMBL" id="JAUSZS010000004">
    <property type="protein sequence ID" value="MDQ0934627.1"/>
    <property type="molecule type" value="Genomic_DNA"/>
</dbReference>
<evidence type="ECO:0000259" key="2">
    <source>
        <dbReference type="PROSITE" id="PS51186"/>
    </source>
</evidence>
<reference evidence="3 4" key="1">
    <citation type="submission" date="2023-07" db="EMBL/GenBank/DDBJ databases">
        <title>Comparative genomics of wheat-associated soil bacteria to identify genetic determinants of phenazine resistance.</title>
        <authorList>
            <person name="Mouncey N."/>
        </authorList>
    </citation>
    <scope>NUCLEOTIDE SEQUENCE [LARGE SCALE GENOMIC DNA]</scope>
    <source>
        <strain evidence="3 4">W2I16</strain>
    </source>
</reference>
<dbReference type="RefSeq" id="WP_307628189.1">
    <property type="nucleotide sequence ID" value="NZ_JAUSZS010000004.1"/>
</dbReference>